<proteinExistence type="predicted"/>
<evidence type="ECO:0008006" key="4">
    <source>
        <dbReference type="Google" id="ProtNLM"/>
    </source>
</evidence>
<feature type="signal peptide" evidence="1">
    <location>
        <begin position="1"/>
        <end position="22"/>
    </location>
</feature>
<dbReference type="EMBL" id="JAHXCP010000002">
    <property type="protein sequence ID" value="MBW4753841.1"/>
    <property type="molecule type" value="Genomic_DNA"/>
</dbReference>
<comment type="caution">
    <text evidence="2">The sequence shown here is derived from an EMBL/GenBank/DDBJ whole genome shotgun (WGS) entry which is preliminary data.</text>
</comment>
<keyword evidence="3" id="KW-1185">Reference proteome</keyword>
<reference evidence="2 3" key="1">
    <citation type="submission" date="2021-07" db="EMBL/GenBank/DDBJ databases">
        <title>Genomic diversity and antimicrobial resistance of Prevotella spp. isolated from chronic lung disease airways.</title>
        <authorList>
            <person name="Webb K.A."/>
            <person name="Olagoke O.S."/>
            <person name="Baird T."/>
            <person name="Neill J."/>
            <person name="Pham A."/>
            <person name="Wells T.J."/>
            <person name="Ramsay K.A."/>
            <person name="Bell S.C."/>
            <person name="Sarovich D.S."/>
            <person name="Price E.P."/>
        </authorList>
    </citation>
    <scope>NUCLEOTIDE SEQUENCE [LARGE SCALE GENOMIC DNA]</scope>
    <source>
        <strain evidence="2 3">SCHI0027.S.6</strain>
    </source>
</reference>
<organism evidence="2 3">
    <name type="scientific">Prevotella melaninogenica</name>
    <dbReference type="NCBI Taxonomy" id="28132"/>
    <lineage>
        <taxon>Bacteria</taxon>
        <taxon>Pseudomonadati</taxon>
        <taxon>Bacteroidota</taxon>
        <taxon>Bacteroidia</taxon>
        <taxon>Bacteroidales</taxon>
        <taxon>Prevotellaceae</taxon>
        <taxon>Prevotella</taxon>
    </lineage>
</organism>
<feature type="chain" id="PRO_5046426225" description="Lipoprotein" evidence="1">
    <location>
        <begin position="23"/>
        <end position="797"/>
    </location>
</feature>
<dbReference type="RefSeq" id="WP_219432688.1">
    <property type="nucleotide sequence ID" value="NZ_JAHXCP010000002.1"/>
</dbReference>
<evidence type="ECO:0000313" key="2">
    <source>
        <dbReference type="EMBL" id="MBW4753841.1"/>
    </source>
</evidence>
<evidence type="ECO:0000313" key="3">
    <source>
        <dbReference type="Proteomes" id="UP000812077"/>
    </source>
</evidence>
<name>A0ABS6Y2X8_9BACT</name>
<keyword evidence="1" id="KW-0732">Signal</keyword>
<dbReference type="Proteomes" id="UP000812077">
    <property type="component" value="Unassembled WGS sequence"/>
</dbReference>
<protein>
    <recommendedName>
        <fullName evidence="4">Lipoprotein</fullName>
    </recommendedName>
</protein>
<evidence type="ECO:0000256" key="1">
    <source>
        <dbReference type="SAM" id="SignalP"/>
    </source>
</evidence>
<sequence>MKQLFYSFIAVFALLLTGCADKDVVEAISNGDNQPGVTVSMTMEGDMGQTAPASRAGVQSNPIGYETSVANGFPTPIGIFDKTGNDGKEIADGKKVPVLLIFKSTDTTQPITKVVTYWTYKKGGNLALMANDTFDMAAGTDLSKGTWFVCGILGGEMLPGNNQVKFNGYSEGQVARNDAGAKVTWGANIPYIFSWRQLTANAAKKTFKAEKAVKFKQFGTIVRLKVKNKTGFDFKYNGVRIITSNILCGQFDLKSFDDVATSDLKDTEDGDIASAKTESYKNAFKAFKFYQRPLDDAAIENGLKNTNRFRLHGTYVKDCADEKAGTLNTALTYYDHIFLKKASGDNFDKVVNGNEAPSYIYVWMAPQQQAVKIYDGTEEGTGNYTVKKVAKTQFLLMAVPDGNGTAGKVVPTSINMLPAYGTLATYVSGANYPAKGEVVYNFAPLSYLSKHDNFGTDAELSSTANMDTVHTQRYTYAEVEAKLPSIPSNYRFADDVYWRSIIPQAYGFSGFRGNGNYYKYSMGVVSPAKLPGWNETKLVFHSYSKGVKVNGKTVAYMLGMSKKPEYIQDGSEGKVYQGYAKQSGGEAKSGLNVSTWVQNNDYRYTIRWEDKDGGLAVLTQRYLGPRFVLDMDDIANEDFWATPKNYDTTYPADVERVIPLKGCYIYGDAKVPNPVPGKPDQDMQYWYYTSQGVSTQYWTPNDALVGGRYAMKKPATNPAYGYSPEKDGSAPKQAVGFRMPYMSAETGSFVYYLFKGVPGAQDLTPSLVKNPNGGTYYQNLIMRSPVRLWRKATPYAD</sequence>
<dbReference type="PROSITE" id="PS51257">
    <property type="entry name" value="PROKAR_LIPOPROTEIN"/>
    <property type="match status" value="1"/>
</dbReference>
<gene>
    <name evidence="2" type="ORF">KZO77_02145</name>
</gene>
<accession>A0ABS6Y2X8</accession>